<gene>
    <name evidence="2" type="ORF">Egran_06824</name>
</gene>
<evidence type="ECO:0000259" key="1">
    <source>
        <dbReference type="PROSITE" id="PS50097"/>
    </source>
</evidence>
<protein>
    <recommendedName>
        <fullName evidence="1">BTB domain-containing protein</fullName>
    </recommendedName>
</protein>
<dbReference type="Gene3D" id="3.30.710.10">
    <property type="entry name" value="Potassium Channel Kv1.1, Chain A"/>
    <property type="match status" value="1"/>
</dbReference>
<reference evidence="2 3" key="1">
    <citation type="journal article" date="2015" name="Environ. Microbiol.">
        <title>Metagenome sequence of Elaphomyces granulatus from sporocarp tissue reveals Ascomycota ectomycorrhizal fingerprints of genome expansion and a Proteobacteria-rich microbiome.</title>
        <authorList>
            <person name="Quandt C.A."/>
            <person name="Kohler A."/>
            <person name="Hesse C.N."/>
            <person name="Sharpton T.J."/>
            <person name="Martin F."/>
            <person name="Spatafora J.W."/>
        </authorList>
    </citation>
    <scope>NUCLEOTIDE SEQUENCE [LARGE SCALE GENOMIC DNA]</scope>
    <source>
        <strain evidence="2 3">OSC145934</strain>
    </source>
</reference>
<dbReference type="PROSITE" id="PS50097">
    <property type="entry name" value="BTB"/>
    <property type="match status" value="1"/>
</dbReference>
<name>A0A232LN37_9EURO</name>
<feature type="non-terminal residue" evidence="2">
    <location>
        <position position="74"/>
    </location>
</feature>
<dbReference type="InterPro" id="IPR000210">
    <property type="entry name" value="BTB/POZ_dom"/>
</dbReference>
<dbReference type="Pfam" id="PF00651">
    <property type="entry name" value="BTB"/>
    <property type="match status" value="1"/>
</dbReference>
<dbReference type="SUPFAM" id="SSF54695">
    <property type="entry name" value="POZ domain"/>
    <property type="match status" value="1"/>
</dbReference>
<evidence type="ECO:0000313" key="2">
    <source>
        <dbReference type="EMBL" id="OXV05408.1"/>
    </source>
</evidence>
<evidence type="ECO:0000313" key="3">
    <source>
        <dbReference type="Proteomes" id="UP000243515"/>
    </source>
</evidence>
<dbReference type="OrthoDB" id="6359816at2759"/>
<proteinExistence type="predicted"/>
<accession>A0A232LN37</accession>
<feature type="domain" description="BTB" evidence="1">
    <location>
        <begin position="46"/>
        <end position="74"/>
    </location>
</feature>
<dbReference type="Proteomes" id="UP000243515">
    <property type="component" value="Unassembled WGS sequence"/>
</dbReference>
<keyword evidence="3" id="KW-1185">Reference proteome</keyword>
<dbReference type="AlphaFoldDB" id="A0A232LN37"/>
<organism evidence="2 3">
    <name type="scientific">Elaphomyces granulatus</name>
    <dbReference type="NCBI Taxonomy" id="519963"/>
    <lineage>
        <taxon>Eukaryota</taxon>
        <taxon>Fungi</taxon>
        <taxon>Dikarya</taxon>
        <taxon>Ascomycota</taxon>
        <taxon>Pezizomycotina</taxon>
        <taxon>Eurotiomycetes</taxon>
        <taxon>Eurotiomycetidae</taxon>
        <taxon>Eurotiales</taxon>
        <taxon>Elaphomycetaceae</taxon>
        <taxon>Elaphomyces</taxon>
    </lineage>
</organism>
<comment type="caution">
    <text evidence="2">The sequence shown here is derived from an EMBL/GenBank/DDBJ whole genome shotgun (WGS) entry which is preliminary data.</text>
</comment>
<sequence>MHSVLLDSLSICDRSSCEDQDKMTASTQQCQHCEAMNLLLKSAKYSDLTLVCEGKEFYVHRAVLCPKPTFFDAA</sequence>
<dbReference type="EMBL" id="NPHW01007032">
    <property type="protein sequence ID" value="OXV05408.1"/>
    <property type="molecule type" value="Genomic_DNA"/>
</dbReference>
<dbReference type="InterPro" id="IPR011333">
    <property type="entry name" value="SKP1/BTB/POZ_sf"/>
</dbReference>